<feature type="chain" id="PRO_5042920930" description="Secreted protein" evidence="1">
    <location>
        <begin position="18"/>
        <end position="86"/>
    </location>
</feature>
<keyword evidence="3" id="KW-1185">Reference proteome</keyword>
<evidence type="ECO:0000313" key="3">
    <source>
        <dbReference type="Proteomes" id="UP001324115"/>
    </source>
</evidence>
<sequence>MLFSCLFFYSCFLHLMADPLQAPSTHNYPLSPLKATSTTLAPHHFNGGSKCFLLKLLKWRCKGVITQPDAAVFVTLESWHLVFVTD</sequence>
<gene>
    <name evidence="2" type="ORF">RGQ29_000491</name>
</gene>
<reference evidence="2 3" key="1">
    <citation type="journal article" date="2023" name="G3 (Bethesda)">
        <title>A haplotype-resolved chromosome-scale genome for Quercus rubra L. provides insights into the genetics of adaptive traits for red oak species.</title>
        <authorList>
            <person name="Kapoor B."/>
            <person name="Jenkins J."/>
            <person name="Schmutz J."/>
            <person name="Zhebentyayeva T."/>
            <person name="Kuelheim C."/>
            <person name="Coggeshall M."/>
            <person name="Heim C."/>
            <person name="Lasky J.R."/>
            <person name="Leites L."/>
            <person name="Islam-Faridi N."/>
            <person name="Romero-Severson J."/>
            <person name="DeLeo V.L."/>
            <person name="Lucas S.M."/>
            <person name="Lazic D."/>
            <person name="Gailing O."/>
            <person name="Carlson J."/>
            <person name="Staton M."/>
        </authorList>
    </citation>
    <scope>NUCLEOTIDE SEQUENCE [LARGE SCALE GENOMIC DNA]</scope>
    <source>
        <strain evidence="2">Pseudo-F2</strain>
    </source>
</reference>
<evidence type="ECO:0008006" key="4">
    <source>
        <dbReference type="Google" id="ProtNLM"/>
    </source>
</evidence>
<dbReference type="AlphaFoldDB" id="A0AAN7G6F5"/>
<protein>
    <recommendedName>
        <fullName evidence="4">Secreted protein</fullName>
    </recommendedName>
</protein>
<accession>A0AAN7G6F5</accession>
<dbReference type="EMBL" id="JAXUIC010000001">
    <property type="protein sequence ID" value="KAK4606240.1"/>
    <property type="molecule type" value="Genomic_DNA"/>
</dbReference>
<name>A0AAN7G6F5_QUERU</name>
<comment type="caution">
    <text evidence="2">The sequence shown here is derived from an EMBL/GenBank/DDBJ whole genome shotgun (WGS) entry which is preliminary data.</text>
</comment>
<evidence type="ECO:0000313" key="2">
    <source>
        <dbReference type="EMBL" id="KAK4606240.1"/>
    </source>
</evidence>
<evidence type="ECO:0000256" key="1">
    <source>
        <dbReference type="SAM" id="SignalP"/>
    </source>
</evidence>
<keyword evidence="1" id="KW-0732">Signal</keyword>
<organism evidence="2 3">
    <name type="scientific">Quercus rubra</name>
    <name type="common">Northern red oak</name>
    <name type="synonym">Quercus borealis</name>
    <dbReference type="NCBI Taxonomy" id="3512"/>
    <lineage>
        <taxon>Eukaryota</taxon>
        <taxon>Viridiplantae</taxon>
        <taxon>Streptophyta</taxon>
        <taxon>Embryophyta</taxon>
        <taxon>Tracheophyta</taxon>
        <taxon>Spermatophyta</taxon>
        <taxon>Magnoliopsida</taxon>
        <taxon>eudicotyledons</taxon>
        <taxon>Gunneridae</taxon>
        <taxon>Pentapetalae</taxon>
        <taxon>rosids</taxon>
        <taxon>fabids</taxon>
        <taxon>Fagales</taxon>
        <taxon>Fagaceae</taxon>
        <taxon>Quercus</taxon>
    </lineage>
</organism>
<feature type="signal peptide" evidence="1">
    <location>
        <begin position="1"/>
        <end position="17"/>
    </location>
</feature>
<proteinExistence type="predicted"/>
<dbReference type="Proteomes" id="UP001324115">
    <property type="component" value="Unassembled WGS sequence"/>
</dbReference>